<reference evidence="2 3" key="1">
    <citation type="submission" date="2014-09" db="EMBL/GenBank/DDBJ databases">
        <authorList>
            <person name="McGinnis J.M."/>
            <person name="Wolfgang W.J."/>
        </authorList>
    </citation>
    <scope>NUCLEOTIDE SEQUENCE [LARGE SCALE GENOMIC DNA]</scope>
    <source>
        <strain evidence="2 3">5503</strain>
    </source>
</reference>
<dbReference type="Gene3D" id="1.20.120.520">
    <property type="entry name" value="nmb1532 protein domain like"/>
    <property type="match status" value="1"/>
</dbReference>
<accession>A0A099GK75</accession>
<evidence type="ECO:0000259" key="1">
    <source>
        <dbReference type="Pfam" id="PF01814"/>
    </source>
</evidence>
<evidence type="ECO:0000313" key="2">
    <source>
        <dbReference type="EMBL" id="KGJ23209.1"/>
    </source>
</evidence>
<gene>
    <name evidence="2" type="ORF">IX56_03395</name>
</gene>
<feature type="domain" description="Hemerythrin-like" evidence="1">
    <location>
        <begin position="40"/>
        <end position="185"/>
    </location>
</feature>
<organism evidence="2 3">
    <name type="scientific">Paracoccus sanguinis</name>
    <dbReference type="NCBI Taxonomy" id="1545044"/>
    <lineage>
        <taxon>Bacteria</taxon>
        <taxon>Pseudomonadati</taxon>
        <taxon>Pseudomonadota</taxon>
        <taxon>Alphaproteobacteria</taxon>
        <taxon>Rhodobacterales</taxon>
        <taxon>Paracoccaceae</taxon>
        <taxon>Paracoccus</taxon>
    </lineage>
</organism>
<dbReference type="Proteomes" id="UP000029858">
    <property type="component" value="Unassembled WGS sequence"/>
</dbReference>
<sequence>MDQDITLGGRTGLPEDLLFLTRKHPRGTWRGQSALAGTGEIWLANHDYFRAITAKIADQLTRLREDGETTYDSAPALRRHIGSLLGSLDGHHRIEDHHYFPAFQRVEPRLVRGFEILDADHHLIHDAIDELAAVTQASLRRLGQAEGVMTSDQKYAVDDLAATVDRIAPLLRQHLADEEDIVIQLILERAKADPEFGA</sequence>
<reference evidence="2 3" key="2">
    <citation type="submission" date="2014-10" db="EMBL/GenBank/DDBJ databases">
        <title>Paracoccus sanguinis sp. nov., isolated from clinical specimens of New York State patients.</title>
        <authorList>
            <person name="Mingle L.A."/>
            <person name="Cole J.A."/>
            <person name="Lapierre P."/>
            <person name="Musser K.A."/>
        </authorList>
    </citation>
    <scope>NUCLEOTIDE SEQUENCE [LARGE SCALE GENOMIC DNA]</scope>
    <source>
        <strain evidence="2 3">5503</strain>
    </source>
</reference>
<name>A0A099GK75_9RHOB</name>
<dbReference type="EMBL" id="JRKQ01000009">
    <property type="protein sequence ID" value="KGJ23209.1"/>
    <property type="molecule type" value="Genomic_DNA"/>
</dbReference>
<evidence type="ECO:0000313" key="3">
    <source>
        <dbReference type="Proteomes" id="UP000029858"/>
    </source>
</evidence>
<dbReference type="InterPro" id="IPR012312">
    <property type="entry name" value="Hemerythrin-like"/>
</dbReference>
<protein>
    <recommendedName>
        <fullName evidence="1">Hemerythrin-like domain-containing protein</fullName>
    </recommendedName>
</protein>
<dbReference type="Pfam" id="PF01814">
    <property type="entry name" value="Hemerythrin"/>
    <property type="match status" value="1"/>
</dbReference>
<dbReference type="RefSeq" id="WP_036707443.1">
    <property type="nucleotide sequence ID" value="NZ_JRKQ01000009.1"/>
</dbReference>
<dbReference type="CDD" id="cd12108">
    <property type="entry name" value="Hr-like"/>
    <property type="match status" value="1"/>
</dbReference>
<comment type="caution">
    <text evidence="2">The sequence shown here is derived from an EMBL/GenBank/DDBJ whole genome shotgun (WGS) entry which is preliminary data.</text>
</comment>
<dbReference type="AlphaFoldDB" id="A0A099GK75"/>
<proteinExistence type="predicted"/>